<evidence type="ECO:0000313" key="2">
    <source>
        <dbReference type="EMBL" id="OYR31315.1"/>
    </source>
</evidence>
<dbReference type="AlphaFoldDB" id="A0A256GVQ7"/>
<evidence type="ECO:0000256" key="1">
    <source>
        <dbReference type="SAM" id="Phobius"/>
    </source>
</evidence>
<sequence>MSWLPIIGDPLTVVAGALRVDLSRFLIFVSIGKAARYLFVAGAFLWWSGS</sequence>
<keyword evidence="1" id="KW-1133">Transmembrane helix</keyword>
<keyword evidence="1 2" id="KW-0812">Transmembrane</keyword>
<name>A0A256GVQ7_9HYPH</name>
<comment type="caution">
    <text evidence="2">The sequence shown here is derived from an EMBL/GenBank/DDBJ whole genome shotgun (WGS) entry which is preliminary data.</text>
</comment>
<keyword evidence="1" id="KW-0472">Membrane</keyword>
<evidence type="ECO:0000313" key="3">
    <source>
        <dbReference type="Proteomes" id="UP000216363"/>
    </source>
</evidence>
<dbReference type="EMBL" id="NNRN01000039">
    <property type="protein sequence ID" value="OYR31315.1"/>
    <property type="molecule type" value="Genomic_DNA"/>
</dbReference>
<organism evidence="2 3">
    <name type="scientific">Brucella lupini</name>
    <dbReference type="NCBI Taxonomy" id="255457"/>
    <lineage>
        <taxon>Bacteria</taxon>
        <taxon>Pseudomonadati</taxon>
        <taxon>Pseudomonadota</taxon>
        <taxon>Alphaproteobacteria</taxon>
        <taxon>Hyphomicrobiales</taxon>
        <taxon>Brucellaceae</taxon>
        <taxon>Brucella/Ochrobactrum group</taxon>
        <taxon>Brucella</taxon>
    </lineage>
</organism>
<feature type="transmembrane region" description="Helical" evidence="1">
    <location>
        <begin position="25"/>
        <end position="47"/>
    </location>
</feature>
<gene>
    <name evidence="2" type="ORF">CES86_1265</name>
</gene>
<accession>A0A256GVQ7</accession>
<reference evidence="2 3" key="1">
    <citation type="submission" date="2017-07" db="EMBL/GenBank/DDBJ databases">
        <title>Draft genome of Ochrobactrum lupini type strain LUP21.</title>
        <authorList>
            <person name="Krzyzanowska D.M."/>
            <person name="Jafra S."/>
        </authorList>
    </citation>
    <scope>NUCLEOTIDE SEQUENCE [LARGE SCALE GENOMIC DNA]</scope>
    <source>
        <strain evidence="2 3">LUP21</strain>
    </source>
</reference>
<protein>
    <submittedName>
        <fullName evidence="2">Putative transmembrane protein</fullName>
    </submittedName>
</protein>
<dbReference type="Proteomes" id="UP000216363">
    <property type="component" value="Unassembled WGS sequence"/>
</dbReference>
<proteinExistence type="predicted"/>